<organism evidence="2 3">
    <name type="scientific">Albula glossodonta</name>
    <name type="common">roundjaw bonefish</name>
    <dbReference type="NCBI Taxonomy" id="121402"/>
    <lineage>
        <taxon>Eukaryota</taxon>
        <taxon>Metazoa</taxon>
        <taxon>Chordata</taxon>
        <taxon>Craniata</taxon>
        <taxon>Vertebrata</taxon>
        <taxon>Euteleostomi</taxon>
        <taxon>Actinopterygii</taxon>
        <taxon>Neopterygii</taxon>
        <taxon>Teleostei</taxon>
        <taxon>Albuliformes</taxon>
        <taxon>Albulidae</taxon>
        <taxon>Albula</taxon>
    </lineage>
</organism>
<dbReference type="EMBL" id="JAFBMS010003037">
    <property type="protein sequence ID" value="KAG9327886.1"/>
    <property type="molecule type" value="Genomic_DNA"/>
</dbReference>
<dbReference type="AlphaFoldDB" id="A0A8T2MJY7"/>
<feature type="region of interest" description="Disordered" evidence="1">
    <location>
        <begin position="74"/>
        <end position="96"/>
    </location>
</feature>
<evidence type="ECO:0000313" key="3">
    <source>
        <dbReference type="Proteomes" id="UP000824540"/>
    </source>
</evidence>
<reference evidence="2" key="1">
    <citation type="thesis" date="2021" institute="BYU ScholarsArchive" country="Provo, UT, USA">
        <title>Applications of and Algorithms for Genome Assembly and Genomic Analyses with an Emphasis on Marine Teleosts.</title>
        <authorList>
            <person name="Pickett B.D."/>
        </authorList>
    </citation>
    <scope>NUCLEOTIDE SEQUENCE</scope>
    <source>
        <strain evidence="2">HI-2016</strain>
    </source>
</reference>
<name>A0A8T2MJY7_9TELE</name>
<accession>A0A8T2MJY7</accession>
<proteinExistence type="predicted"/>
<evidence type="ECO:0000313" key="2">
    <source>
        <dbReference type="EMBL" id="KAG9327886.1"/>
    </source>
</evidence>
<feature type="compositionally biased region" description="Basic and acidic residues" evidence="1">
    <location>
        <begin position="74"/>
        <end position="84"/>
    </location>
</feature>
<protein>
    <submittedName>
        <fullName evidence="2">Uncharacterized protein</fullName>
    </submittedName>
</protein>
<comment type="caution">
    <text evidence="2">The sequence shown here is derived from an EMBL/GenBank/DDBJ whole genome shotgun (WGS) entry which is preliminary data.</text>
</comment>
<feature type="region of interest" description="Disordered" evidence="1">
    <location>
        <begin position="115"/>
        <end position="149"/>
    </location>
</feature>
<dbReference type="Proteomes" id="UP000824540">
    <property type="component" value="Unassembled WGS sequence"/>
</dbReference>
<keyword evidence="3" id="KW-1185">Reference proteome</keyword>
<feature type="compositionally biased region" description="Low complexity" evidence="1">
    <location>
        <begin position="87"/>
        <end position="96"/>
    </location>
</feature>
<evidence type="ECO:0000256" key="1">
    <source>
        <dbReference type="SAM" id="MobiDB-lite"/>
    </source>
</evidence>
<sequence length="149" mass="16437">MTARVPDSVSDMRHIWSKSSNLGSLQRRASHSRLFLSRAVATSWLRPRALAPGPALEPKLTAAEEKYSLRARVAEGDRQKRDSGLRFSSTSDTFSPSSCGLHAVAVDDALLRPQAGDWPSWSAVGSEQRRREEKPSVGGAKLRQEVLWP</sequence>
<gene>
    <name evidence="2" type="ORF">JZ751_018415</name>
</gene>